<dbReference type="PROSITE" id="PS50043">
    <property type="entry name" value="HTH_LUXR_2"/>
    <property type="match status" value="1"/>
</dbReference>
<dbReference type="InterPro" id="IPR000792">
    <property type="entry name" value="Tscrpt_reg_LuxR_C"/>
</dbReference>
<dbReference type="PANTHER" id="PTHR44688:SF16">
    <property type="entry name" value="DNA-BINDING TRANSCRIPTIONAL ACTIVATOR DEVR_DOSR"/>
    <property type="match status" value="1"/>
</dbReference>
<feature type="domain" description="HTH luxR-type" evidence="4">
    <location>
        <begin position="65"/>
        <end position="130"/>
    </location>
</feature>
<dbReference type="InterPro" id="IPR036388">
    <property type="entry name" value="WH-like_DNA-bd_sf"/>
</dbReference>
<dbReference type="PANTHER" id="PTHR44688">
    <property type="entry name" value="DNA-BINDING TRANSCRIPTIONAL ACTIVATOR DEVR_DOSR"/>
    <property type="match status" value="1"/>
</dbReference>
<evidence type="ECO:0000313" key="6">
    <source>
        <dbReference type="Proteomes" id="UP000521922"/>
    </source>
</evidence>
<protein>
    <submittedName>
        <fullName evidence="5">DNA-binding NarL/FixJ family response regulator</fullName>
    </submittedName>
</protein>
<proteinExistence type="predicted"/>
<evidence type="ECO:0000313" key="5">
    <source>
        <dbReference type="EMBL" id="NYD22504.1"/>
    </source>
</evidence>
<sequence length="133" mass="14558">MERDDVAIVDGDSVRVRTDWWGDVLRTVAEGERRVIVEDETGNRFVLVAEDRYRALEDAERSRTPGRPDVTLTAREQEVLQLVADGCPGSVVAERLGLAANTVAQHLAAVRRKYGVRSSAAAASLARQDGLIT</sequence>
<keyword evidence="2 5" id="KW-0238">DNA-binding</keyword>
<evidence type="ECO:0000259" key="4">
    <source>
        <dbReference type="PROSITE" id="PS50043"/>
    </source>
</evidence>
<dbReference type="InterPro" id="IPR016032">
    <property type="entry name" value="Sig_transdc_resp-reg_C-effctor"/>
</dbReference>
<name>A0A7Y9DKX7_9ACTN</name>
<evidence type="ECO:0000256" key="1">
    <source>
        <dbReference type="ARBA" id="ARBA00023015"/>
    </source>
</evidence>
<organism evidence="5 6">
    <name type="scientific">Kineococcus aurantiacus</name>
    <dbReference type="NCBI Taxonomy" id="37633"/>
    <lineage>
        <taxon>Bacteria</taxon>
        <taxon>Bacillati</taxon>
        <taxon>Actinomycetota</taxon>
        <taxon>Actinomycetes</taxon>
        <taxon>Kineosporiales</taxon>
        <taxon>Kineosporiaceae</taxon>
        <taxon>Kineococcus</taxon>
    </lineage>
</organism>
<dbReference type="SUPFAM" id="SSF46894">
    <property type="entry name" value="C-terminal effector domain of the bipartite response regulators"/>
    <property type="match status" value="1"/>
</dbReference>
<gene>
    <name evidence="5" type="ORF">BJ968_002044</name>
</gene>
<reference evidence="5 6" key="1">
    <citation type="submission" date="2020-07" db="EMBL/GenBank/DDBJ databases">
        <title>Sequencing the genomes of 1000 actinobacteria strains.</title>
        <authorList>
            <person name="Klenk H.-P."/>
        </authorList>
    </citation>
    <scope>NUCLEOTIDE SEQUENCE [LARGE SCALE GENOMIC DNA]</scope>
    <source>
        <strain evidence="5 6">DSM 7487</strain>
    </source>
</reference>
<dbReference type="CDD" id="cd06170">
    <property type="entry name" value="LuxR_C_like"/>
    <property type="match status" value="1"/>
</dbReference>
<evidence type="ECO:0000256" key="3">
    <source>
        <dbReference type="ARBA" id="ARBA00023163"/>
    </source>
</evidence>
<comment type="caution">
    <text evidence="5">The sequence shown here is derived from an EMBL/GenBank/DDBJ whole genome shotgun (WGS) entry which is preliminary data.</text>
</comment>
<keyword evidence="3" id="KW-0804">Transcription</keyword>
<dbReference type="GO" id="GO:0006355">
    <property type="term" value="P:regulation of DNA-templated transcription"/>
    <property type="evidence" value="ECO:0007669"/>
    <property type="project" value="InterPro"/>
</dbReference>
<dbReference type="GO" id="GO:0003677">
    <property type="term" value="F:DNA binding"/>
    <property type="evidence" value="ECO:0007669"/>
    <property type="project" value="UniProtKB-KW"/>
</dbReference>
<dbReference type="SMART" id="SM00421">
    <property type="entry name" value="HTH_LUXR"/>
    <property type="match status" value="1"/>
</dbReference>
<keyword evidence="1" id="KW-0805">Transcription regulation</keyword>
<evidence type="ECO:0000256" key="2">
    <source>
        <dbReference type="ARBA" id="ARBA00023125"/>
    </source>
</evidence>
<accession>A0A7Y9DKX7</accession>
<keyword evidence="6" id="KW-1185">Reference proteome</keyword>
<dbReference type="EMBL" id="JACCBB010000001">
    <property type="protein sequence ID" value="NYD22504.1"/>
    <property type="molecule type" value="Genomic_DNA"/>
</dbReference>
<dbReference type="Gene3D" id="1.10.10.10">
    <property type="entry name" value="Winged helix-like DNA-binding domain superfamily/Winged helix DNA-binding domain"/>
    <property type="match status" value="1"/>
</dbReference>
<dbReference type="Pfam" id="PF00196">
    <property type="entry name" value="GerE"/>
    <property type="match status" value="1"/>
</dbReference>
<dbReference type="Proteomes" id="UP000521922">
    <property type="component" value="Unassembled WGS sequence"/>
</dbReference>
<dbReference type="RefSeq" id="WP_179751522.1">
    <property type="nucleotide sequence ID" value="NZ_BAAAGN010000004.1"/>
</dbReference>
<dbReference type="AlphaFoldDB" id="A0A7Y9DKX7"/>
<dbReference type="PRINTS" id="PR00038">
    <property type="entry name" value="HTHLUXR"/>
</dbReference>